<feature type="compositionally biased region" description="Basic and acidic residues" evidence="1">
    <location>
        <begin position="39"/>
        <end position="48"/>
    </location>
</feature>
<reference evidence="2" key="1">
    <citation type="submission" date="2020-02" db="EMBL/GenBank/DDBJ databases">
        <authorList>
            <person name="Meier V. D."/>
        </authorList>
    </citation>
    <scope>NUCLEOTIDE SEQUENCE</scope>
    <source>
        <strain evidence="2">AVDCRST_MAG90</strain>
    </source>
</reference>
<feature type="region of interest" description="Disordered" evidence="1">
    <location>
        <begin position="1"/>
        <end position="85"/>
    </location>
</feature>
<name>A0A6J4LNB0_9HYPH</name>
<organism evidence="2">
    <name type="scientific">uncultured Microvirga sp</name>
    <dbReference type="NCBI Taxonomy" id="412392"/>
    <lineage>
        <taxon>Bacteria</taxon>
        <taxon>Pseudomonadati</taxon>
        <taxon>Pseudomonadota</taxon>
        <taxon>Alphaproteobacteria</taxon>
        <taxon>Hyphomicrobiales</taxon>
        <taxon>Methylobacteriaceae</taxon>
        <taxon>Microvirga</taxon>
        <taxon>environmental samples</taxon>
    </lineage>
</organism>
<feature type="non-terminal residue" evidence="2">
    <location>
        <position position="85"/>
    </location>
</feature>
<dbReference type="AlphaFoldDB" id="A0A6J4LNB0"/>
<accession>A0A6J4LNB0</accession>
<gene>
    <name evidence="2" type="ORF">AVDCRST_MAG90-1782</name>
</gene>
<protein>
    <submittedName>
        <fullName evidence="2">HflK protein</fullName>
    </submittedName>
</protein>
<feature type="compositionally biased region" description="Low complexity" evidence="1">
    <location>
        <begin position="58"/>
        <end position="85"/>
    </location>
</feature>
<sequence length="85" mass="8742">RRHRPGSALPAGLRGVPQVPRGDPRAHFPGNDGAGARWHGQDHHRPEQPGRSGAGHRALPAAERAPAPAARRTGSSSAAAGGQPM</sequence>
<evidence type="ECO:0000313" key="2">
    <source>
        <dbReference type="EMBL" id="CAA9337395.1"/>
    </source>
</evidence>
<dbReference type="EMBL" id="CADCUC010000354">
    <property type="protein sequence ID" value="CAA9337395.1"/>
    <property type="molecule type" value="Genomic_DNA"/>
</dbReference>
<proteinExistence type="predicted"/>
<evidence type="ECO:0000256" key="1">
    <source>
        <dbReference type="SAM" id="MobiDB-lite"/>
    </source>
</evidence>
<feature type="non-terminal residue" evidence="2">
    <location>
        <position position="1"/>
    </location>
</feature>